<dbReference type="InterPro" id="IPR018060">
    <property type="entry name" value="HTH_AraC"/>
</dbReference>
<dbReference type="PANTHER" id="PTHR43280:SF28">
    <property type="entry name" value="HTH-TYPE TRANSCRIPTIONAL ACTIVATOR RHAS"/>
    <property type="match status" value="1"/>
</dbReference>
<dbReference type="InterPro" id="IPR018062">
    <property type="entry name" value="HTH_AraC-typ_CS"/>
</dbReference>
<dbReference type="OrthoDB" id="6057514at2"/>
<dbReference type="Gene3D" id="1.10.10.60">
    <property type="entry name" value="Homeodomain-like"/>
    <property type="match status" value="1"/>
</dbReference>
<evidence type="ECO:0000256" key="3">
    <source>
        <dbReference type="ARBA" id="ARBA00023163"/>
    </source>
</evidence>
<evidence type="ECO:0000313" key="6">
    <source>
        <dbReference type="Proteomes" id="UP000388235"/>
    </source>
</evidence>
<dbReference type="RefSeq" id="WP_153713924.1">
    <property type="nucleotide sequence ID" value="NZ_CP045871.1"/>
</dbReference>
<dbReference type="Pfam" id="PF12833">
    <property type="entry name" value="HTH_18"/>
    <property type="match status" value="1"/>
</dbReference>
<protein>
    <submittedName>
        <fullName evidence="5">Helix-turn-helix domain-containing protein</fullName>
    </submittedName>
</protein>
<dbReference type="SUPFAM" id="SSF46689">
    <property type="entry name" value="Homeodomain-like"/>
    <property type="match status" value="2"/>
</dbReference>
<dbReference type="EMBL" id="CP045871">
    <property type="protein sequence ID" value="QGG80420.1"/>
    <property type="molecule type" value="Genomic_DNA"/>
</dbReference>
<keyword evidence="3" id="KW-0804">Transcription</keyword>
<gene>
    <name evidence="5" type="ORF">GH975_07475</name>
</gene>
<keyword evidence="1" id="KW-0805">Transcription regulation</keyword>
<keyword evidence="6" id="KW-1185">Reference proteome</keyword>
<evidence type="ECO:0000259" key="4">
    <source>
        <dbReference type="PROSITE" id="PS01124"/>
    </source>
</evidence>
<dbReference type="InterPro" id="IPR029062">
    <property type="entry name" value="Class_I_gatase-like"/>
</dbReference>
<dbReference type="KEGG" id="llp:GH975_07475"/>
<feature type="domain" description="HTH araC/xylS-type" evidence="4">
    <location>
        <begin position="245"/>
        <end position="343"/>
    </location>
</feature>
<dbReference type="CDD" id="cd03136">
    <property type="entry name" value="GATase1_AraC_ArgR_like"/>
    <property type="match status" value="1"/>
</dbReference>
<dbReference type="Proteomes" id="UP000388235">
    <property type="component" value="Chromosome"/>
</dbReference>
<dbReference type="Gene3D" id="3.40.50.880">
    <property type="match status" value="1"/>
</dbReference>
<dbReference type="GO" id="GO:0043565">
    <property type="term" value="F:sequence-specific DNA binding"/>
    <property type="evidence" value="ECO:0007669"/>
    <property type="project" value="InterPro"/>
</dbReference>
<dbReference type="AlphaFoldDB" id="A0A5Q2QEZ5"/>
<dbReference type="SUPFAM" id="SSF52317">
    <property type="entry name" value="Class I glutamine amidotransferase-like"/>
    <property type="match status" value="1"/>
</dbReference>
<dbReference type="SMART" id="SM00342">
    <property type="entry name" value="HTH_ARAC"/>
    <property type="match status" value="1"/>
</dbReference>
<proteinExistence type="predicted"/>
<dbReference type="InterPro" id="IPR002818">
    <property type="entry name" value="DJ-1/PfpI"/>
</dbReference>
<evidence type="ECO:0000256" key="2">
    <source>
        <dbReference type="ARBA" id="ARBA00023125"/>
    </source>
</evidence>
<dbReference type="Pfam" id="PF01965">
    <property type="entry name" value="DJ-1_PfpI"/>
    <property type="match status" value="1"/>
</dbReference>
<keyword evidence="2" id="KW-0238">DNA-binding</keyword>
<evidence type="ECO:0000313" key="5">
    <source>
        <dbReference type="EMBL" id="QGG80420.1"/>
    </source>
</evidence>
<dbReference type="GO" id="GO:0003700">
    <property type="term" value="F:DNA-binding transcription factor activity"/>
    <property type="evidence" value="ECO:0007669"/>
    <property type="project" value="InterPro"/>
</dbReference>
<organism evidence="5 6">
    <name type="scientific">Litorivicinus lipolyticus</name>
    <dbReference type="NCBI Taxonomy" id="418701"/>
    <lineage>
        <taxon>Bacteria</taxon>
        <taxon>Pseudomonadati</taxon>
        <taxon>Pseudomonadota</taxon>
        <taxon>Gammaproteobacteria</taxon>
        <taxon>Oceanospirillales</taxon>
        <taxon>Litorivicinaceae</taxon>
        <taxon>Litorivicinus</taxon>
    </lineage>
</organism>
<name>A0A5Q2QEZ5_9GAMM</name>
<reference evidence="5 6" key="1">
    <citation type="submission" date="2019-11" db="EMBL/GenBank/DDBJ databases">
        <authorList>
            <person name="Khan S.A."/>
            <person name="Jeon C.O."/>
            <person name="Chun B.H."/>
        </authorList>
    </citation>
    <scope>NUCLEOTIDE SEQUENCE [LARGE SCALE GENOMIC DNA]</scope>
    <source>
        <strain evidence="5 6">IMCC 1097</strain>
    </source>
</reference>
<accession>A0A5Q2QEZ5</accession>
<dbReference type="PANTHER" id="PTHR43280">
    <property type="entry name" value="ARAC-FAMILY TRANSCRIPTIONAL REGULATOR"/>
    <property type="match status" value="1"/>
</dbReference>
<sequence length="348" mass="38506">MSETRRSFSKSLQSANRRYLGDGAPSRSLRVGFVLLENFSMMTFTAAVDSLVTANLVGHQRAFTHSTFSVGETRVRSDLGIDLQAQGTVNRIEVDRDGRGLDVLIVVGGYRAPLVHTPVLLDKLRTADQNGVILGGLWNGSLALVQAGVMDNRQCALHPDNHALLREKYPNVRLADQTFALDDHRLTSAGPASTLEVMLSFIEHERGRDLARAIREILAADQLSVTDSPASSMLQDDPSLPEALRSLIQLMRSNIEEPLSSEELASCVNLSRRQVERLFQTHLAASPSRYYFELRLTQAHRLLVQTSDSITRVSLACGFVSSSHFSNCFKDFFGESPSVARQRHRASK</sequence>
<dbReference type="PROSITE" id="PS00041">
    <property type="entry name" value="HTH_ARAC_FAMILY_1"/>
    <property type="match status" value="1"/>
</dbReference>
<evidence type="ECO:0000256" key="1">
    <source>
        <dbReference type="ARBA" id="ARBA00023015"/>
    </source>
</evidence>
<dbReference type="InterPro" id="IPR009057">
    <property type="entry name" value="Homeodomain-like_sf"/>
</dbReference>
<dbReference type="PROSITE" id="PS01124">
    <property type="entry name" value="HTH_ARAC_FAMILY_2"/>
    <property type="match status" value="1"/>
</dbReference>